<dbReference type="InterPro" id="IPR050538">
    <property type="entry name" value="MAP_kinase_kinase_kinase"/>
</dbReference>
<feature type="domain" description="Protein kinase" evidence="11">
    <location>
        <begin position="387"/>
        <end position="716"/>
    </location>
</feature>
<dbReference type="HOGENOM" id="CLU_000288_124_2_1"/>
<evidence type="ECO:0000313" key="12">
    <source>
        <dbReference type="EMBL" id="EEC76231.1"/>
    </source>
</evidence>
<dbReference type="STRING" id="39946.B8AKL7"/>
<keyword evidence="6 9" id="KW-0067">ATP-binding</keyword>
<feature type="compositionally biased region" description="Low complexity" evidence="10">
    <location>
        <begin position="7"/>
        <end position="34"/>
    </location>
</feature>
<dbReference type="Pfam" id="PF00069">
    <property type="entry name" value="Pkinase"/>
    <property type="match status" value="2"/>
</dbReference>
<protein>
    <recommendedName>
        <fullName evidence="2">mitogen-activated protein kinase kinase kinase</fullName>
        <ecNumber evidence="2">2.7.11.25</ecNumber>
    </recommendedName>
</protein>
<dbReference type="EC" id="2.7.11.25" evidence="2"/>
<dbReference type="InterPro" id="IPR000719">
    <property type="entry name" value="Prot_kinase_dom"/>
</dbReference>
<comment type="catalytic activity">
    <reaction evidence="8">
        <text>L-seryl-[protein] + ATP = O-phospho-L-seryl-[protein] + ADP + H(+)</text>
        <dbReference type="Rhea" id="RHEA:17989"/>
        <dbReference type="Rhea" id="RHEA-COMP:9863"/>
        <dbReference type="Rhea" id="RHEA-COMP:11604"/>
        <dbReference type="ChEBI" id="CHEBI:15378"/>
        <dbReference type="ChEBI" id="CHEBI:29999"/>
        <dbReference type="ChEBI" id="CHEBI:30616"/>
        <dbReference type="ChEBI" id="CHEBI:83421"/>
        <dbReference type="ChEBI" id="CHEBI:456216"/>
        <dbReference type="EC" id="2.7.11.25"/>
    </reaction>
</comment>
<evidence type="ECO:0000259" key="11">
    <source>
        <dbReference type="PROSITE" id="PS50011"/>
    </source>
</evidence>
<evidence type="ECO:0000256" key="5">
    <source>
        <dbReference type="ARBA" id="ARBA00022777"/>
    </source>
</evidence>
<dbReference type="Gramene" id="BGIOSGA009765-TA">
    <property type="protein sequence ID" value="BGIOSGA009765-PA"/>
    <property type="gene ID" value="BGIOSGA009765"/>
</dbReference>
<accession>B8AKL7</accession>
<evidence type="ECO:0000256" key="9">
    <source>
        <dbReference type="PROSITE-ProRule" id="PRU10141"/>
    </source>
</evidence>
<dbReference type="SMART" id="SM00220">
    <property type="entry name" value="S_TKc"/>
    <property type="match status" value="1"/>
</dbReference>
<dbReference type="Gene3D" id="1.10.510.10">
    <property type="entry name" value="Transferase(Phosphotransferase) domain 1"/>
    <property type="match status" value="2"/>
</dbReference>
<dbReference type="Proteomes" id="UP000007015">
    <property type="component" value="Chromosome 3"/>
</dbReference>
<evidence type="ECO:0000313" key="13">
    <source>
        <dbReference type="Proteomes" id="UP000007015"/>
    </source>
</evidence>
<evidence type="ECO:0000256" key="4">
    <source>
        <dbReference type="ARBA" id="ARBA00022741"/>
    </source>
</evidence>
<feature type="region of interest" description="Disordered" evidence="10">
    <location>
        <begin position="1"/>
        <end position="154"/>
    </location>
</feature>
<evidence type="ECO:0000256" key="3">
    <source>
        <dbReference type="ARBA" id="ARBA00022679"/>
    </source>
</evidence>
<dbReference type="PROSITE" id="PS50011">
    <property type="entry name" value="PROTEIN_KINASE_DOM"/>
    <property type="match status" value="1"/>
</dbReference>
<dbReference type="SUPFAM" id="SSF56112">
    <property type="entry name" value="Protein kinase-like (PK-like)"/>
    <property type="match status" value="1"/>
</dbReference>
<evidence type="ECO:0000256" key="1">
    <source>
        <dbReference type="ARBA" id="ARBA00006529"/>
    </source>
</evidence>
<dbReference type="PANTHER" id="PTHR48016">
    <property type="entry name" value="MAP KINASE KINASE KINASE SSK2-RELATED-RELATED"/>
    <property type="match status" value="1"/>
</dbReference>
<feature type="region of interest" description="Disordered" evidence="10">
    <location>
        <begin position="295"/>
        <end position="354"/>
    </location>
</feature>
<evidence type="ECO:0000256" key="8">
    <source>
        <dbReference type="ARBA" id="ARBA00048329"/>
    </source>
</evidence>
<dbReference type="PANTHER" id="PTHR48016:SF5">
    <property type="entry name" value="MITOGEN-ACTIVATED PROTEIN KINASE KINASE KINASE 5"/>
    <property type="match status" value="1"/>
</dbReference>
<feature type="compositionally biased region" description="Low complexity" evidence="10">
    <location>
        <begin position="84"/>
        <end position="97"/>
    </location>
</feature>
<dbReference type="OMA" id="TMNESKG"/>
<dbReference type="InterPro" id="IPR017441">
    <property type="entry name" value="Protein_kinase_ATP_BS"/>
</dbReference>
<dbReference type="AlphaFoldDB" id="B8AKL7"/>
<evidence type="ECO:0000256" key="6">
    <source>
        <dbReference type="ARBA" id="ARBA00022840"/>
    </source>
</evidence>
<dbReference type="InterPro" id="IPR008271">
    <property type="entry name" value="Ser/Thr_kinase_AS"/>
</dbReference>
<keyword evidence="4 9" id="KW-0547">Nucleotide-binding</keyword>
<evidence type="ECO:0000256" key="10">
    <source>
        <dbReference type="SAM" id="MobiDB-lite"/>
    </source>
</evidence>
<keyword evidence="3" id="KW-0808">Transferase</keyword>
<keyword evidence="13" id="KW-1185">Reference proteome</keyword>
<gene>
    <name evidence="12" type="ORF">OsI_13646</name>
</gene>
<evidence type="ECO:0000256" key="7">
    <source>
        <dbReference type="ARBA" id="ARBA00047559"/>
    </source>
</evidence>
<dbReference type="GO" id="GO:0005737">
    <property type="term" value="C:cytoplasm"/>
    <property type="evidence" value="ECO:0007669"/>
    <property type="project" value="TreeGrafter"/>
</dbReference>
<keyword evidence="5" id="KW-0418">Kinase</keyword>
<feature type="binding site" evidence="9">
    <location>
        <position position="416"/>
    </location>
    <ligand>
        <name>ATP</name>
        <dbReference type="ChEBI" id="CHEBI:30616"/>
    </ligand>
</feature>
<feature type="region of interest" description="Disordered" evidence="10">
    <location>
        <begin position="790"/>
        <end position="809"/>
    </location>
</feature>
<feature type="compositionally biased region" description="Low complexity" evidence="10">
    <location>
        <begin position="311"/>
        <end position="322"/>
    </location>
</feature>
<proteinExistence type="inferred from homology"/>
<dbReference type="PROSITE" id="PS00108">
    <property type="entry name" value="PROTEIN_KINASE_ST"/>
    <property type="match status" value="1"/>
</dbReference>
<comment type="catalytic activity">
    <reaction evidence="7">
        <text>L-threonyl-[protein] + ATP = O-phospho-L-threonyl-[protein] + ADP + H(+)</text>
        <dbReference type="Rhea" id="RHEA:46608"/>
        <dbReference type="Rhea" id="RHEA-COMP:11060"/>
        <dbReference type="Rhea" id="RHEA-COMP:11605"/>
        <dbReference type="ChEBI" id="CHEBI:15378"/>
        <dbReference type="ChEBI" id="CHEBI:30013"/>
        <dbReference type="ChEBI" id="CHEBI:30616"/>
        <dbReference type="ChEBI" id="CHEBI:61977"/>
        <dbReference type="ChEBI" id="CHEBI:456216"/>
        <dbReference type="EC" id="2.7.11.25"/>
    </reaction>
</comment>
<reference evidence="12 13" key="1">
    <citation type="journal article" date="2005" name="PLoS Biol.">
        <title>The genomes of Oryza sativa: a history of duplications.</title>
        <authorList>
            <person name="Yu J."/>
            <person name="Wang J."/>
            <person name="Lin W."/>
            <person name="Li S."/>
            <person name="Li H."/>
            <person name="Zhou J."/>
            <person name="Ni P."/>
            <person name="Dong W."/>
            <person name="Hu S."/>
            <person name="Zeng C."/>
            <person name="Zhang J."/>
            <person name="Zhang Y."/>
            <person name="Li R."/>
            <person name="Xu Z."/>
            <person name="Li S."/>
            <person name="Li X."/>
            <person name="Zheng H."/>
            <person name="Cong L."/>
            <person name="Lin L."/>
            <person name="Yin J."/>
            <person name="Geng J."/>
            <person name="Li G."/>
            <person name="Shi J."/>
            <person name="Liu J."/>
            <person name="Lv H."/>
            <person name="Li J."/>
            <person name="Wang J."/>
            <person name="Deng Y."/>
            <person name="Ran L."/>
            <person name="Shi X."/>
            <person name="Wang X."/>
            <person name="Wu Q."/>
            <person name="Li C."/>
            <person name="Ren X."/>
            <person name="Wang J."/>
            <person name="Wang X."/>
            <person name="Li D."/>
            <person name="Liu D."/>
            <person name="Zhang X."/>
            <person name="Ji Z."/>
            <person name="Zhao W."/>
            <person name="Sun Y."/>
            <person name="Zhang Z."/>
            <person name="Bao J."/>
            <person name="Han Y."/>
            <person name="Dong L."/>
            <person name="Ji J."/>
            <person name="Chen P."/>
            <person name="Wu S."/>
            <person name="Liu J."/>
            <person name="Xiao Y."/>
            <person name="Bu D."/>
            <person name="Tan J."/>
            <person name="Yang L."/>
            <person name="Ye C."/>
            <person name="Zhang J."/>
            <person name="Xu J."/>
            <person name="Zhou Y."/>
            <person name="Yu Y."/>
            <person name="Zhang B."/>
            <person name="Zhuang S."/>
            <person name="Wei H."/>
            <person name="Liu B."/>
            <person name="Lei M."/>
            <person name="Yu H."/>
            <person name="Li Y."/>
            <person name="Xu H."/>
            <person name="Wei S."/>
            <person name="He X."/>
            <person name="Fang L."/>
            <person name="Zhang Z."/>
            <person name="Zhang Y."/>
            <person name="Huang X."/>
            <person name="Su Z."/>
            <person name="Tong W."/>
            <person name="Li J."/>
            <person name="Tong Z."/>
            <person name="Li S."/>
            <person name="Ye J."/>
            <person name="Wang L."/>
            <person name="Fang L."/>
            <person name="Lei T."/>
            <person name="Chen C."/>
            <person name="Chen H."/>
            <person name="Xu Z."/>
            <person name="Li H."/>
            <person name="Huang H."/>
            <person name="Zhang F."/>
            <person name="Xu H."/>
            <person name="Li N."/>
            <person name="Zhao C."/>
            <person name="Li S."/>
            <person name="Dong L."/>
            <person name="Huang Y."/>
            <person name="Li L."/>
            <person name="Xi Y."/>
            <person name="Qi Q."/>
            <person name="Li W."/>
            <person name="Zhang B."/>
            <person name="Hu W."/>
            <person name="Zhang Y."/>
            <person name="Tian X."/>
            <person name="Jiao Y."/>
            <person name="Liang X."/>
            <person name="Jin J."/>
            <person name="Gao L."/>
            <person name="Zheng W."/>
            <person name="Hao B."/>
            <person name="Liu S."/>
            <person name="Wang W."/>
            <person name="Yuan L."/>
            <person name="Cao M."/>
            <person name="McDermott J."/>
            <person name="Samudrala R."/>
            <person name="Wang J."/>
            <person name="Wong G.K."/>
            <person name="Yang H."/>
        </authorList>
    </citation>
    <scope>NUCLEOTIDE SEQUENCE [LARGE SCALE GENOMIC DNA]</scope>
    <source>
        <strain evidence="13">cv. 93-11</strain>
    </source>
</reference>
<sequence>MRWWKRSVSPSPSPSSSSASASTPASPARASTSRVGGGVPSRRRDVVGFGWGGGSDPQPRLTRQRRLRHVDDIEVGVSALGLDSSPSPAAPSSCPSSRDSVGFGLLTASSTPISRTASNMEVAPPRSSSSPVLLPHPLPLPDEGDSPCRGSGRSLPSPKLFEGDCNGSAVESNLLGVSEIGSDRASLFPRVMAKTVQKNPEHGDLRSNGTNGINCGQRRKAFKEKLQDKSSAETLTFRLNIPAKSAPSSGFSSPVQSPRRLSSVNFLSTATSTQGANLSSAQSVWSPDLYGSSPRCASPEKIMGSQERSPRSSPLRSPVLRSKNPSAPPSPMHPKLFPENHVSRPEGNGSVNFHPLPLPPASVSPKQTNFSHQPVPKVDAPSMAGQWQKGKLIGSGTFGCVYEAANRHTGALCAMKEVNIIPDDAKSAESLKQLEQEIKFLSQFKHENIVQYYGSEYIEDRFYIYLEYVHPGSINKYVNQHCGAMTESVIRSFTRHILKGLAFLHSQKIMHRDIKGANLLVDVNGVVKLADFGMAKHSASYSLWCLAAVAGGKRVECRGRRESQTRSEKADSDPGFSVAMVLVVATMNESKGELGSQAEGQVVEEGKLSTAAPNLSLKGTPYWMAPEVVQATLVKDVGYDLAVDIWSLGCTIIEMFTGKPPWSGLEGPAAMFKVLHKDPSIPDSLSPEGKEFLRCCFRRNPAERPTASKLLEHPFVHNSNNFNQHSALHSPTGLKSTDTGHNARDKKSCKIVSCMRGKNMITTGETSSARSPGSLSNRVAVGLTALPNLETRSLSPTPMSLRSSPGSAAHTPSMHFSIAYHQPSPLPRPNGKEAINLFTLKHDELPT</sequence>
<dbReference type="EMBL" id="CM000128">
    <property type="protein sequence ID" value="EEC76231.1"/>
    <property type="molecule type" value="Genomic_DNA"/>
</dbReference>
<dbReference type="GO" id="GO:0005524">
    <property type="term" value="F:ATP binding"/>
    <property type="evidence" value="ECO:0007669"/>
    <property type="project" value="UniProtKB-UniRule"/>
</dbReference>
<feature type="compositionally biased region" description="Low complexity" evidence="10">
    <location>
        <begin position="124"/>
        <end position="133"/>
    </location>
</feature>
<organism evidence="12 13">
    <name type="scientific">Oryza sativa subsp. indica</name>
    <name type="common">Rice</name>
    <dbReference type="NCBI Taxonomy" id="39946"/>
    <lineage>
        <taxon>Eukaryota</taxon>
        <taxon>Viridiplantae</taxon>
        <taxon>Streptophyta</taxon>
        <taxon>Embryophyta</taxon>
        <taxon>Tracheophyta</taxon>
        <taxon>Spermatophyta</taxon>
        <taxon>Magnoliopsida</taxon>
        <taxon>Liliopsida</taxon>
        <taxon>Poales</taxon>
        <taxon>Poaceae</taxon>
        <taxon>BOP clade</taxon>
        <taxon>Oryzoideae</taxon>
        <taxon>Oryzeae</taxon>
        <taxon>Oryzinae</taxon>
        <taxon>Oryza</taxon>
        <taxon>Oryza sativa</taxon>
    </lineage>
</organism>
<feature type="compositionally biased region" description="Polar residues" evidence="10">
    <location>
        <begin position="790"/>
        <end position="806"/>
    </location>
</feature>
<dbReference type="PROSITE" id="PS00107">
    <property type="entry name" value="PROTEIN_KINASE_ATP"/>
    <property type="match status" value="1"/>
</dbReference>
<dbReference type="GO" id="GO:0004709">
    <property type="term" value="F:MAP kinase kinase kinase activity"/>
    <property type="evidence" value="ECO:0007669"/>
    <property type="project" value="UniProtKB-EC"/>
</dbReference>
<evidence type="ECO:0000256" key="2">
    <source>
        <dbReference type="ARBA" id="ARBA00012406"/>
    </source>
</evidence>
<dbReference type="InterPro" id="IPR011009">
    <property type="entry name" value="Kinase-like_dom_sf"/>
</dbReference>
<feature type="compositionally biased region" description="Polar residues" evidence="10">
    <location>
        <begin position="107"/>
        <end position="119"/>
    </location>
</feature>
<name>B8AKL7_ORYSI</name>
<comment type="similarity">
    <text evidence="1">Belongs to the protein kinase superfamily. STE Ser/Thr protein kinase family. MAP kinase kinase kinase subfamily.</text>
</comment>